<protein>
    <submittedName>
        <fullName evidence="2">SMI1/KNR4 family protein</fullName>
    </submittedName>
</protein>
<accession>A0ABS3YDK2</accession>
<dbReference type="Proteomes" id="UP000679126">
    <property type="component" value="Unassembled WGS sequence"/>
</dbReference>
<gene>
    <name evidence="2" type="ORF">J7I43_09250</name>
</gene>
<dbReference type="InterPro" id="IPR018958">
    <property type="entry name" value="Knr4/Smi1-like_dom"/>
</dbReference>
<reference evidence="3" key="1">
    <citation type="submission" date="2021-03" db="EMBL/GenBank/DDBJ databases">
        <title>Assistant Professor.</title>
        <authorList>
            <person name="Huq M.A."/>
        </authorList>
    </citation>
    <scope>NUCLEOTIDE SEQUENCE [LARGE SCALE GENOMIC DNA]</scope>
    <source>
        <strain evidence="3">MAH-28</strain>
    </source>
</reference>
<dbReference type="RefSeq" id="WP_209145385.1">
    <property type="nucleotide sequence ID" value="NZ_JAGHKP010000002.1"/>
</dbReference>
<keyword evidence="3" id="KW-1185">Reference proteome</keyword>
<dbReference type="EMBL" id="JAGHKP010000002">
    <property type="protein sequence ID" value="MBO9152393.1"/>
    <property type="molecule type" value="Genomic_DNA"/>
</dbReference>
<comment type="caution">
    <text evidence="2">The sequence shown here is derived from an EMBL/GenBank/DDBJ whole genome shotgun (WGS) entry which is preliminary data.</text>
</comment>
<proteinExistence type="predicted"/>
<name>A0ABS3YDK2_9BACT</name>
<organism evidence="2 3">
    <name type="scientific">Chitinophaga chungangae</name>
    <dbReference type="NCBI Taxonomy" id="2821488"/>
    <lineage>
        <taxon>Bacteria</taxon>
        <taxon>Pseudomonadati</taxon>
        <taxon>Bacteroidota</taxon>
        <taxon>Chitinophagia</taxon>
        <taxon>Chitinophagales</taxon>
        <taxon>Chitinophagaceae</taxon>
        <taxon>Chitinophaga</taxon>
    </lineage>
</organism>
<dbReference type="SUPFAM" id="SSF160631">
    <property type="entry name" value="SMI1/KNR4-like"/>
    <property type="match status" value="1"/>
</dbReference>
<sequence length="240" mass="27743">MKPLEQLKAMLGKTYENEDGEEYSIELQPGLSDEEINALRQRLPGNFIPAEIEELLRFAGGFEFYAMEEGRFDSLEFGMEDLFPHAIQLCGDGFGNFWIVDINASGEWGPVYYVCHDPAVLVKHSNNLAEFIAHLDEYGRLLEKSHLDQVHEKIVFDIWETKNGIMEQYEKDPGFPPEFIRTLPKLFMIADLTNAPNGAGFAWGKYGPNTRIIRFEDKPVWVVEKKVKQGFLHWLFHRQK</sequence>
<feature type="domain" description="Knr4/Smi1-like" evidence="1">
    <location>
        <begin position="30"/>
        <end position="133"/>
    </location>
</feature>
<dbReference type="InterPro" id="IPR037883">
    <property type="entry name" value="Knr4/Smi1-like_sf"/>
</dbReference>
<evidence type="ECO:0000313" key="2">
    <source>
        <dbReference type="EMBL" id="MBO9152393.1"/>
    </source>
</evidence>
<evidence type="ECO:0000259" key="1">
    <source>
        <dbReference type="Pfam" id="PF09346"/>
    </source>
</evidence>
<dbReference type="Pfam" id="PF09346">
    <property type="entry name" value="SMI1_KNR4"/>
    <property type="match status" value="1"/>
</dbReference>
<evidence type="ECO:0000313" key="3">
    <source>
        <dbReference type="Proteomes" id="UP000679126"/>
    </source>
</evidence>